<dbReference type="Gene3D" id="2.40.160.10">
    <property type="entry name" value="Porin"/>
    <property type="match status" value="1"/>
</dbReference>
<dbReference type="InterPro" id="IPR023614">
    <property type="entry name" value="Porin_dom_sf"/>
</dbReference>
<proteinExistence type="predicted"/>
<evidence type="ECO:0008006" key="4">
    <source>
        <dbReference type="Google" id="ProtNLM"/>
    </source>
</evidence>
<dbReference type="RefSeq" id="WP_419190443.1">
    <property type="nucleotide sequence ID" value="NZ_CP036434.1"/>
</dbReference>
<sequence precursor="true">MQPTPPRIKRPLPAILAAGAATVVGSTTAFAQGATFQTPGMPIWAASGQIDRFSNDFNPAIGALLDGFGDYIVTDDDEAEGLDLYLRSFEMTVNGRVDPNWWGYAVIVYADEEVTLEEAAVTYSGFEDNTTLRFGRFFVDFGKQMQAHLHDLPYPDRPGVLAEYLGEELPGIGMQADHWWATGESSALRASLGLFSQFELGGHGHGDEGELSDEPTVGQPERKEASELGLTARMTQFMDVGKTGVFQWGASARHIGSYSFEDETSGGAIEDLSTTTYGVDATYGFDSNDGLSGWTFGAEYLVATGELGAEFDAGTGVATVLDDTKSGYYVWAEHRADIQNTYGLLVSSFEHLEDPTEELQLTAYYTRYFSEFARLRFAVSHADIEDAEDSTRFLVQLTTFFGPHAHGVNW</sequence>
<keyword evidence="3" id="KW-1185">Reference proteome</keyword>
<protein>
    <recommendedName>
        <fullName evidence="4">Phosphate-selective porin O and P</fullName>
    </recommendedName>
</protein>
<dbReference type="Proteomes" id="UP000320390">
    <property type="component" value="Chromosome"/>
</dbReference>
<evidence type="ECO:0000313" key="3">
    <source>
        <dbReference type="Proteomes" id="UP000320390"/>
    </source>
</evidence>
<organism evidence="2 3">
    <name type="scientific">Saltatorellus ferox</name>
    <dbReference type="NCBI Taxonomy" id="2528018"/>
    <lineage>
        <taxon>Bacteria</taxon>
        <taxon>Pseudomonadati</taxon>
        <taxon>Planctomycetota</taxon>
        <taxon>Planctomycetia</taxon>
        <taxon>Planctomycetia incertae sedis</taxon>
        <taxon>Saltatorellus</taxon>
    </lineage>
</organism>
<gene>
    <name evidence="2" type="ORF">Poly30_42680</name>
</gene>
<feature type="signal peptide" evidence="1">
    <location>
        <begin position="1"/>
        <end position="31"/>
    </location>
</feature>
<accession>A0A518EXA4</accession>
<name>A0A518EXA4_9BACT</name>
<keyword evidence="1" id="KW-0732">Signal</keyword>
<dbReference type="AlphaFoldDB" id="A0A518EXA4"/>
<feature type="chain" id="PRO_5021977928" description="Phosphate-selective porin O and P" evidence="1">
    <location>
        <begin position="32"/>
        <end position="410"/>
    </location>
</feature>
<evidence type="ECO:0000313" key="2">
    <source>
        <dbReference type="EMBL" id="QDV08715.1"/>
    </source>
</evidence>
<evidence type="ECO:0000256" key="1">
    <source>
        <dbReference type="SAM" id="SignalP"/>
    </source>
</evidence>
<dbReference type="EMBL" id="CP036434">
    <property type="protein sequence ID" value="QDV08715.1"/>
    <property type="molecule type" value="Genomic_DNA"/>
</dbReference>
<reference evidence="2 3" key="1">
    <citation type="submission" date="2019-02" db="EMBL/GenBank/DDBJ databases">
        <title>Deep-cultivation of Planctomycetes and their phenomic and genomic characterization uncovers novel biology.</title>
        <authorList>
            <person name="Wiegand S."/>
            <person name="Jogler M."/>
            <person name="Boedeker C."/>
            <person name="Pinto D."/>
            <person name="Vollmers J."/>
            <person name="Rivas-Marin E."/>
            <person name="Kohn T."/>
            <person name="Peeters S.H."/>
            <person name="Heuer A."/>
            <person name="Rast P."/>
            <person name="Oberbeckmann S."/>
            <person name="Bunk B."/>
            <person name="Jeske O."/>
            <person name="Meyerdierks A."/>
            <person name="Storesund J.E."/>
            <person name="Kallscheuer N."/>
            <person name="Luecker S."/>
            <person name="Lage O.M."/>
            <person name="Pohl T."/>
            <person name="Merkel B.J."/>
            <person name="Hornburger P."/>
            <person name="Mueller R.-W."/>
            <person name="Bruemmer F."/>
            <person name="Labrenz M."/>
            <person name="Spormann A.M."/>
            <person name="Op den Camp H."/>
            <person name="Overmann J."/>
            <person name="Amann R."/>
            <person name="Jetten M.S.M."/>
            <person name="Mascher T."/>
            <person name="Medema M.H."/>
            <person name="Devos D.P."/>
            <person name="Kaster A.-K."/>
            <person name="Ovreas L."/>
            <person name="Rohde M."/>
            <person name="Galperin M.Y."/>
            <person name="Jogler C."/>
        </authorList>
    </citation>
    <scope>NUCLEOTIDE SEQUENCE [LARGE SCALE GENOMIC DNA]</scope>
    <source>
        <strain evidence="2 3">Poly30</strain>
    </source>
</reference>
<dbReference type="SUPFAM" id="SSF56935">
    <property type="entry name" value="Porins"/>
    <property type="match status" value="1"/>
</dbReference>